<proteinExistence type="predicted"/>
<accession>A0ABQ8LSK1</accession>
<organism evidence="2 3">
    <name type="scientific">Labeo rohita</name>
    <name type="common">Indian major carp</name>
    <name type="synonym">Cyprinus rohita</name>
    <dbReference type="NCBI Taxonomy" id="84645"/>
    <lineage>
        <taxon>Eukaryota</taxon>
        <taxon>Metazoa</taxon>
        <taxon>Chordata</taxon>
        <taxon>Craniata</taxon>
        <taxon>Vertebrata</taxon>
        <taxon>Euteleostomi</taxon>
        <taxon>Actinopterygii</taxon>
        <taxon>Neopterygii</taxon>
        <taxon>Teleostei</taxon>
        <taxon>Ostariophysi</taxon>
        <taxon>Cypriniformes</taxon>
        <taxon>Cyprinidae</taxon>
        <taxon>Labeoninae</taxon>
        <taxon>Labeonini</taxon>
        <taxon>Labeo</taxon>
    </lineage>
</organism>
<evidence type="ECO:0000256" key="1">
    <source>
        <dbReference type="SAM" id="MobiDB-lite"/>
    </source>
</evidence>
<dbReference type="Proteomes" id="UP000830375">
    <property type="component" value="Unassembled WGS sequence"/>
</dbReference>
<keyword evidence="3" id="KW-1185">Reference proteome</keyword>
<comment type="caution">
    <text evidence="2">The sequence shown here is derived from an EMBL/GenBank/DDBJ whole genome shotgun (WGS) entry which is preliminary data.</text>
</comment>
<evidence type="ECO:0000313" key="2">
    <source>
        <dbReference type="EMBL" id="KAI2652932.1"/>
    </source>
</evidence>
<sequence length="469" mass="50095">MSPRSIVYVRIDGPRANFATFVEWTLWTQRPTHHLPAAQSGCPSPQGTTEPWIAAEPILLMTSVQLHEPVTTPAPRENAKASDVLEGSSAHCNMAEGELVKELGEWKAEEDLIDLASLRAQRLSNAHPLPPAPLPLPLSSVSPSAHPQSSICAVGLPRVCQLLLALWLEDPLSLPPASESRTPPRPFDPAAPPWPLVLSSPPWPGSPLAPLDSLVTPAPSWSGIDHPAPRDSTPPASPHPSGSVWLLHPSGSTLVLCRSASTAVSRMHGSVQVRGATCSTLVLQILPVTLDLWLSVPASGSYTTCSAAFGRPPGVVSPASSMVPPSVGSTVAITMAVAWVMSGSSCSKSLLSSFWLLPLSGPPWFLLFPSWFLPPSSALWTLFVILLPDVRSPPEPSPEVPLREDALSGKGAIMSHPSSVSIYPSLCIVSVSCQCLQCHPCVFLCWIFPVLYLLKTFECFHVSSLHHLC</sequence>
<reference evidence="2 3" key="1">
    <citation type="submission" date="2022-01" db="EMBL/GenBank/DDBJ databases">
        <title>A high-quality chromosome-level genome assembly of rohu carp, Labeo rohita.</title>
        <authorList>
            <person name="Arick M.A. II"/>
            <person name="Hsu C.-Y."/>
            <person name="Magbanua Z."/>
            <person name="Pechanova O."/>
            <person name="Grover C."/>
            <person name="Miller E."/>
            <person name="Thrash A."/>
            <person name="Ezzel L."/>
            <person name="Alam S."/>
            <person name="Benzie J."/>
            <person name="Hamilton M."/>
            <person name="Karsi A."/>
            <person name="Lawrence M.L."/>
            <person name="Peterson D.G."/>
        </authorList>
    </citation>
    <scope>NUCLEOTIDE SEQUENCE [LARGE SCALE GENOMIC DNA]</scope>
    <source>
        <strain evidence="3">BAU-BD-2019</strain>
        <tissue evidence="2">Blood</tissue>
    </source>
</reference>
<name>A0ABQ8LSK1_LABRO</name>
<evidence type="ECO:0000313" key="3">
    <source>
        <dbReference type="Proteomes" id="UP000830375"/>
    </source>
</evidence>
<gene>
    <name evidence="2" type="ORF">H4Q32_006267</name>
</gene>
<dbReference type="EMBL" id="JACTAM010000019">
    <property type="protein sequence ID" value="KAI2652932.1"/>
    <property type="molecule type" value="Genomic_DNA"/>
</dbReference>
<protein>
    <submittedName>
        <fullName evidence="2">Triple functional domain protein</fullName>
    </submittedName>
</protein>
<feature type="region of interest" description="Disordered" evidence="1">
    <location>
        <begin position="219"/>
        <end position="242"/>
    </location>
</feature>